<evidence type="ECO:0000256" key="2">
    <source>
        <dbReference type="ARBA" id="ARBA00020243"/>
    </source>
</evidence>
<dbReference type="OMA" id="KARVSCW"/>
<evidence type="ECO:0000313" key="6">
    <source>
        <dbReference type="Proteomes" id="UP000265080"/>
    </source>
</evidence>
<dbReference type="Pfam" id="PF14542">
    <property type="entry name" value="Acetyltransf_CG"/>
    <property type="match status" value="1"/>
</dbReference>
<dbReference type="SUPFAM" id="SSF55729">
    <property type="entry name" value="Acyl-CoA N-acyltransferases (Nat)"/>
    <property type="match status" value="1"/>
</dbReference>
<dbReference type="STRING" id="161767.ENSAPEP00000028130"/>
<dbReference type="PANTHER" id="PTHR31435">
    <property type="entry name" value="PROTEIN NATD1"/>
    <property type="match status" value="1"/>
</dbReference>
<dbReference type="PANTHER" id="PTHR31435:SF9">
    <property type="entry name" value="PROTEIN NATD1"/>
    <property type="match status" value="1"/>
</dbReference>
<dbReference type="GeneTree" id="ENSGT00390000014840"/>
<dbReference type="Proteomes" id="UP000265080">
    <property type="component" value="Chromosome 14"/>
</dbReference>
<sequence>MAFNLTSRLLTHRLKSCRVAFSTVSSSGRLSVEHDRHNRRFTVTPGSGAGVHECAVLHYSFIGNKEVDLMSTFVPDTFRGQGVAALLSQAAMDFVAEENLKARISCWYIKKYIEENPQQQYKDLVIT</sequence>
<evidence type="ECO:0000256" key="3">
    <source>
        <dbReference type="ARBA" id="ARBA00031876"/>
    </source>
</evidence>
<name>A0A3P8TPW8_AMPPE</name>
<keyword evidence="6" id="KW-1185">Reference proteome</keyword>
<dbReference type="InterPro" id="IPR045057">
    <property type="entry name" value="Gcn5-rel_NAT"/>
</dbReference>
<dbReference type="PROSITE" id="PS51729">
    <property type="entry name" value="GNAT_YJDJ"/>
    <property type="match status" value="1"/>
</dbReference>
<dbReference type="Gene3D" id="3.40.630.30">
    <property type="match status" value="1"/>
</dbReference>
<comment type="similarity">
    <text evidence="1">Belongs to the NATD1 family.</text>
</comment>
<dbReference type="InterPro" id="IPR031165">
    <property type="entry name" value="GNAT_YJDJ"/>
</dbReference>
<dbReference type="InterPro" id="IPR016181">
    <property type="entry name" value="Acyl_CoA_acyltransferase"/>
</dbReference>
<evidence type="ECO:0000313" key="5">
    <source>
        <dbReference type="Ensembl" id="ENSAPEP00000028130.1"/>
    </source>
</evidence>
<dbReference type="Ensembl" id="ENSAPET00000028876.1">
    <property type="protein sequence ID" value="ENSAPEP00000028130.1"/>
    <property type="gene ID" value="ENSAPEG00000019978.1"/>
</dbReference>
<feature type="domain" description="N-acetyltransferase" evidence="4">
    <location>
        <begin position="33"/>
        <end position="126"/>
    </location>
</feature>
<protein>
    <recommendedName>
        <fullName evidence="2">Protein NATD1</fullName>
    </recommendedName>
    <alternativeName>
        <fullName evidence="3">N-acetyltransferase domain-containing protein 1</fullName>
    </alternativeName>
</protein>
<reference evidence="5" key="3">
    <citation type="submission" date="2025-09" db="UniProtKB">
        <authorList>
            <consortium name="Ensembl"/>
        </authorList>
    </citation>
    <scope>IDENTIFICATION</scope>
</reference>
<organism evidence="5 6">
    <name type="scientific">Amphiprion percula</name>
    <name type="common">Orange clownfish</name>
    <name type="synonym">Lutjanus percula</name>
    <dbReference type="NCBI Taxonomy" id="161767"/>
    <lineage>
        <taxon>Eukaryota</taxon>
        <taxon>Metazoa</taxon>
        <taxon>Chordata</taxon>
        <taxon>Craniata</taxon>
        <taxon>Vertebrata</taxon>
        <taxon>Euteleostomi</taxon>
        <taxon>Actinopterygii</taxon>
        <taxon>Neopterygii</taxon>
        <taxon>Teleostei</taxon>
        <taxon>Neoteleostei</taxon>
        <taxon>Acanthomorphata</taxon>
        <taxon>Ovalentaria</taxon>
        <taxon>Pomacentridae</taxon>
        <taxon>Amphiprion</taxon>
    </lineage>
</organism>
<reference evidence="5" key="2">
    <citation type="submission" date="2025-08" db="UniProtKB">
        <authorList>
            <consortium name="Ensembl"/>
        </authorList>
    </citation>
    <scope>IDENTIFICATION</scope>
</reference>
<evidence type="ECO:0000259" key="4">
    <source>
        <dbReference type="PROSITE" id="PS51729"/>
    </source>
</evidence>
<reference evidence="5 6" key="1">
    <citation type="submission" date="2018-03" db="EMBL/GenBank/DDBJ databases">
        <title>Finding Nemo's genes: A chromosome-scale reference assembly of the genome of the orange clownfish Amphiprion percula.</title>
        <authorList>
            <person name="Lehmann R."/>
        </authorList>
    </citation>
    <scope>NUCLEOTIDE SEQUENCE</scope>
</reference>
<evidence type="ECO:0000256" key="1">
    <source>
        <dbReference type="ARBA" id="ARBA00006233"/>
    </source>
</evidence>
<dbReference type="AlphaFoldDB" id="A0A3P8TPW8"/>
<accession>A0A3P8TPW8</accession>
<proteinExistence type="inferred from homology"/>